<dbReference type="RefSeq" id="WP_160363023.1">
    <property type="nucleotide sequence ID" value="NZ_JACEIB010000026.1"/>
</dbReference>
<accession>A0A838L9H3</accession>
<proteinExistence type="predicted"/>
<feature type="chain" id="PRO_5032708452" evidence="1">
    <location>
        <begin position="28"/>
        <end position="123"/>
    </location>
</feature>
<evidence type="ECO:0000256" key="1">
    <source>
        <dbReference type="SAM" id="SignalP"/>
    </source>
</evidence>
<evidence type="ECO:0000313" key="2">
    <source>
        <dbReference type="EMBL" id="MBA2935834.1"/>
    </source>
</evidence>
<keyword evidence="1" id="KW-0732">Signal</keyword>
<protein>
    <submittedName>
        <fullName evidence="2">Uncharacterized protein</fullName>
    </submittedName>
</protein>
<reference evidence="2 3" key="1">
    <citation type="submission" date="2020-07" db="EMBL/GenBank/DDBJ databases">
        <authorList>
            <person name="Sun Q."/>
        </authorList>
    </citation>
    <scope>NUCLEOTIDE SEQUENCE [LARGE SCALE GENOMIC DNA]</scope>
    <source>
        <strain evidence="2 3">CGMCC 1.13654</strain>
    </source>
</reference>
<dbReference type="Proteomes" id="UP000570166">
    <property type="component" value="Unassembled WGS sequence"/>
</dbReference>
<feature type="signal peptide" evidence="1">
    <location>
        <begin position="1"/>
        <end position="27"/>
    </location>
</feature>
<dbReference type="AlphaFoldDB" id="A0A838L9H3"/>
<name>A0A838L9H3_9SPHN</name>
<dbReference type="EMBL" id="JACEIB010000026">
    <property type="protein sequence ID" value="MBA2935834.1"/>
    <property type="molecule type" value="Genomic_DNA"/>
</dbReference>
<keyword evidence="3" id="KW-1185">Reference proteome</keyword>
<gene>
    <name evidence="2" type="ORF">HZF05_17275</name>
</gene>
<comment type="caution">
    <text evidence="2">The sequence shown here is derived from an EMBL/GenBank/DDBJ whole genome shotgun (WGS) entry which is preliminary data.</text>
</comment>
<sequence>MIAGSYDRQMQRLTFLFSLIATASAQAADTPDISLYRRALSRDTIYEMHCRGMPIDDAEQHFDRKYKARQDRLRASLSDRHLLDPVEPNQEIIPIGFKCPHYRGEEAHLKAALRQSERRLGVR</sequence>
<organism evidence="2 3">
    <name type="scientific">Sphingomonas chungangi</name>
    <dbReference type="NCBI Taxonomy" id="2683589"/>
    <lineage>
        <taxon>Bacteria</taxon>
        <taxon>Pseudomonadati</taxon>
        <taxon>Pseudomonadota</taxon>
        <taxon>Alphaproteobacteria</taxon>
        <taxon>Sphingomonadales</taxon>
        <taxon>Sphingomonadaceae</taxon>
        <taxon>Sphingomonas</taxon>
    </lineage>
</organism>
<evidence type="ECO:0000313" key="3">
    <source>
        <dbReference type="Proteomes" id="UP000570166"/>
    </source>
</evidence>